<keyword evidence="2" id="KW-1185">Reference proteome</keyword>
<name>A0ABQ3EH52_9HYPH</name>
<proteinExistence type="predicted"/>
<dbReference type="Proteomes" id="UP000637980">
    <property type="component" value="Unassembled WGS sequence"/>
</dbReference>
<reference evidence="2" key="1">
    <citation type="journal article" date="2019" name="Int. J. Syst. Evol. Microbiol.">
        <title>The Global Catalogue of Microorganisms (GCM) 10K type strain sequencing project: providing services to taxonomists for standard genome sequencing and annotation.</title>
        <authorList>
            <consortium name="The Broad Institute Genomics Platform"/>
            <consortium name="The Broad Institute Genome Sequencing Center for Infectious Disease"/>
            <person name="Wu L."/>
            <person name="Ma J."/>
        </authorList>
    </citation>
    <scope>NUCLEOTIDE SEQUENCE [LARGE SCALE GENOMIC DNA]</scope>
    <source>
        <strain evidence="2">KCTC 12861</strain>
    </source>
</reference>
<accession>A0ABQ3EH52</accession>
<dbReference type="RefSeq" id="WP_189437002.1">
    <property type="nucleotide sequence ID" value="NZ_BMXE01000004.1"/>
</dbReference>
<gene>
    <name evidence="1" type="ORF">GCM10007094_23590</name>
</gene>
<evidence type="ECO:0000313" key="2">
    <source>
        <dbReference type="Proteomes" id="UP000637980"/>
    </source>
</evidence>
<protein>
    <submittedName>
        <fullName evidence="1">Uncharacterized protein</fullName>
    </submittedName>
</protein>
<dbReference type="EMBL" id="BMXE01000004">
    <property type="protein sequence ID" value="GHB33936.1"/>
    <property type="molecule type" value="Genomic_DNA"/>
</dbReference>
<evidence type="ECO:0000313" key="1">
    <source>
        <dbReference type="EMBL" id="GHB33936.1"/>
    </source>
</evidence>
<comment type="caution">
    <text evidence="1">The sequence shown here is derived from an EMBL/GenBank/DDBJ whole genome shotgun (WGS) entry which is preliminary data.</text>
</comment>
<organism evidence="1 2">
    <name type="scientific">Pseudovibrio japonicus</name>
    <dbReference type="NCBI Taxonomy" id="366534"/>
    <lineage>
        <taxon>Bacteria</taxon>
        <taxon>Pseudomonadati</taxon>
        <taxon>Pseudomonadota</taxon>
        <taxon>Alphaproteobacteria</taxon>
        <taxon>Hyphomicrobiales</taxon>
        <taxon>Stappiaceae</taxon>
        <taxon>Pseudovibrio</taxon>
    </lineage>
</organism>
<sequence length="133" mass="14857">MEYVDKPKTENAKWLRTALDKPLPETLDECGTEGTFDPWEDILTGVASPYNAEIESLVISSLKAIRNRKISDLLEGENALAAELMLHILADRLCDYGTSPRGAFPATGLEPMWQELIDKWSAYADVAWSDEPN</sequence>